<keyword evidence="3" id="KW-1185">Reference proteome</keyword>
<reference evidence="2 3" key="1">
    <citation type="submission" date="2018-09" db="EMBL/GenBank/DDBJ databases">
        <title>A high-quality reference genome of wild soybean provides a powerful tool to mine soybean genomes.</title>
        <authorList>
            <person name="Xie M."/>
            <person name="Chung C.Y.L."/>
            <person name="Li M.-W."/>
            <person name="Wong F.-L."/>
            <person name="Chan T.-F."/>
            <person name="Lam H.-M."/>
        </authorList>
    </citation>
    <scope>NUCLEOTIDE SEQUENCE [LARGE SCALE GENOMIC DNA]</scope>
    <source>
        <strain evidence="3">cv. W05</strain>
        <tissue evidence="2">Hypocotyl of etiolated seedlings</tissue>
    </source>
</reference>
<comment type="caution">
    <text evidence="2">The sequence shown here is derived from an EMBL/GenBank/DDBJ whole genome shotgun (WGS) entry which is preliminary data.</text>
</comment>
<dbReference type="AlphaFoldDB" id="A0A445JR12"/>
<proteinExistence type="predicted"/>
<accession>A0A445JR12</accession>
<keyword evidence="2" id="KW-0808">Transferase</keyword>
<dbReference type="GO" id="GO:0016740">
    <property type="term" value="F:transferase activity"/>
    <property type="evidence" value="ECO:0007669"/>
    <property type="project" value="UniProtKB-KW"/>
</dbReference>
<sequence length="134" mass="14533">MKLSALQQSYLSRWANNFRGLAEVAGGDFLAGNPASAVSLAWFSTSTSRASSSSFSQQASTSRRSGGLEIVALHDVPPTKNRTAMASTARLVVVGRHGIRIRPWPHSDLGEVMKAHRISRECRKSRGAIRSEKP</sequence>
<evidence type="ECO:0000256" key="1">
    <source>
        <dbReference type="SAM" id="MobiDB-lite"/>
    </source>
</evidence>
<protein>
    <submittedName>
        <fullName evidence="2">Putative beta-1,4-xylosyltransferase IRX14</fullName>
    </submittedName>
</protein>
<feature type="region of interest" description="Disordered" evidence="1">
    <location>
        <begin position="48"/>
        <end position="67"/>
    </location>
</feature>
<name>A0A445JR12_GLYSO</name>
<dbReference type="EMBL" id="QZWG01000007">
    <property type="protein sequence ID" value="RZC00940.1"/>
    <property type="molecule type" value="Genomic_DNA"/>
</dbReference>
<gene>
    <name evidence="2" type="ORF">D0Y65_016629</name>
</gene>
<evidence type="ECO:0000313" key="3">
    <source>
        <dbReference type="Proteomes" id="UP000289340"/>
    </source>
</evidence>
<feature type="compositionally biased region" description="Low complexity" evidence="1">
    <location>
        <begin position="48"/>
        <end position="65"/>
    </location>
</feature>
<evidence type="ECO:0000313" key="2">
    <source>
        <dbReference type="EMBL" id="RZC00940.1"/>
    </source>
</evidence>
<organism evidence="2 3">
    <name type="scientific">Glycine soja</name>
    <name type="common">Wild soybean</name>
    <dbReference type="NCBI Taxonomy" id="3848"/>
    <lineage>
        <taxon>Eukaryota</taxon>
        <taxon>Viridiplantae</taxon>
        <taxon>Streptophyta</taxon>
        <taxon>Embryophyta</taxon>
        <taxon>Tracheophyta</taxon>
        <taxon>Spermatophyta</taxon>
        <taxon>Magnoliopsida</taxon>
        <taxon>eudicotyledons</taxon>
        <taxon>Gunneridae</taxon>
        <taxon>Pentapetalae</taxon>
        <taxon>rosids</taxon>
        <taxon>fabids</taxon>
        <taxon>Fabales</taxon>
        <taxon>Fabaceae</taxon>
        <taxon>Papilionoideae</taxon>
        <taxon>50 kb inversion clade</taxon>
        <taxon>NPAAA clade</taxon>
        <taxon>indigoferoid/millettioid clade</taxon>
        <taxon>Phaseoleae</taxon>
        <taxon>Glycine</taxon>
        <taxon>Glycine subgen. Soja</taxon>
    </lineage>
</organism>
<dbReference type="Proteomes" id="UP000289340">
    <property type="component" value="Chromosome 7"/>
</dbReference>